<name>A0A0E0ELZ5_9ORYZ</name>
<feature type="compositionally biased region" description="Basic residues" evidence="1">
    <location>
        <begin position="75"/>
        <end position="89"/>
    </location>
</feature>
<sequence>MAWLWTAEDATSGDELRRGTARGQRRTWMPTTSPAWRVAAEDATASNKPGVGRGSEGRGRQRRAPTWGVDDEGRGRRRSDVRRGRRRTRPPATTSDMGRGGWGCR</sequence>
<dbReference type="AlphaFoldDB" id="A0A0E0ELZ5"/>
<feature type="region of interest" description="Disordered" evidence="1">
    <location>
        <begin position="1"/>
        <end position="105"/>
    </location>
</feature>
<dbReference type="Proteomes" id="UP000008021">
    <property type="component" value="Chromosome 8"/>
</dbReference>
<reference evidence="2" key="2">
    <citation type="submission" date="2018-05" db="EMBL/GenBank/DDBJ databases">
        <title>OmerRS3 (Oryza meridionalis Reference Sequence Version 3).</title>
        <authorList>
            <person name="Zhang J."/>
            <person name="Kudrna D."/>
            <person name="Lee S."/>
            <person name="Talag J."/>
            <person name="Welchert J."/>
            <person name="Wing R.A."/>
        </authorList>
    </citation>
    <scope>NUCLEOTIDE SEQUENCE [LARGE SCALE GENOMIC DNA]</scope>
    <source>
        <strain evidence="2">cv. OR44</strain>
    </source>
</reference>
<dbReference type="Gramene" id="OMERI08G13270.1">
    <property type="protein sequence ID" value="OMERI08G13270.1"/>
    <property type="gene ID" value="OMERI08G13270"/>
</dbReference>
<protein>
    <recommendedName>
        <fullName evidence="4">DUF834 domain-containing protein</fullName>
    </recommendedName>
</protein>
<accession>A0A0E0ELZ5</accession>
<reference evidence="2" key="1">
    <citation type="submission" date="2015-04" db="UniProtKB">
        <authorList>
            <consortium name="EnsemblPlants"/>
        </authorList>
    </citation>
    <scope>IDENTIFICATION</scope>
</reference>
<organism evidence="2">
    <name type="scientific">Oryza meridionalis</name>
    <dbReference type="NCBI Taxonomy" id="40149"/>
    <lineage>
        <taxon>Eukaryota</taxon>
        <taxon>Viridiplantae</taxon>
        <taxon>Streptophyta</taxon>
        <taxon>Embryophyta</taxon>
        <taxon>Tracheophyta</taxon>
        <taxon>Spermatophyta</taxon>
        <taxon>Magnoliopsida</taxon>
        <taxon>Liliopsida</taxon>
        <taxon>Poales</taxon>
        <taxon>Poaceae</taxon>
        <taxon>BOP clade</taxon>
        <taxon>Oryzoideae</taxon>
        <taxon>Oryzeae</taxon>
        <taxon>Oryzinae</taxon>
        <taxon>Oryza</taxon>
    </lineage>
</organism>
<dbReference type="HOGENOM" id="CLU_2516616_0_0_1"/>
<evidence type="ECO:0008006" key="4">
    <source>
        <dbReference type="Google" id="ProtNLM"/>
    </source>
</evidence>
<evidence type="ECO:0000313" key="3">
    <source>
        <dbReference type="Proteomes" id="UP000008021"/>
    </source>
</evidence>
<keyword evidence="3" id="KW-1185">Reference proteome</keyword>
<dbReference type="EnsemblPlants" id="OMERI08G13270.1">
    <property type="protein sequence ID" value="OMERI08G13270.1"/>
    <property type="gene ID" value="OMERI08G13270"/>
</dbReference>
<proteinExistence type="predicted"/>
<evidence type="ECO:0000313" key="2">
    <source>
        <dbReference type="EnsemblPlants" id="OMERI08G13270.1"/>
    </source>
</evidence>
<evidence type="ECO:0000256" key="1">
    <source>
        <dbReference type="SAM" id="MobiDB-lite"/>
    </source>
</evidence>